<dbReference type="OrthoDB" id="9802846at2"/>
<keyword evidence="4" id="KW-1185">Reference proteome</keyword>
<proteinExistence type="predicted"/>
<dbReference type="AlphaFoldDB" id="A0A317N014"/>
<feature type="region of interest" description="Disordered" evidence="1">
    <location>
        <begin position="1"/>
        <end position="32"/>
    </location>
</feature>
<organism evidence="3 4">
    <name type="scientific">Plasticicumulans acidivorans</name>
    <dbReference type="NCBI Taxonomy" id="886464"/>
    <lineage>
        <taxon>Bacteria</taxon>
        <taxon>Pseudomonadati</taxon>
        <taxon>Pseudomonadota</taxon>
        <taxon>Gammaproteobacteria</taxon>
        <taxon>Candidatus Competibacteraceae</taxon>
        <taxon>Plasticicumulans</taxon>
    </lineage>
</organism>
<feature type="compositionally biased region" description="Low complexity" evidence="1">
    <location>
        <begin position="23"/>
        <end position="32"/>
    </location>
</feature>
<accession>A0A317N014</accession>
<feature type="compositionally biased region" description="Pro residues" evidence="1">
    <location>
        <begin position="1"/>
        <end position="11"/>
    </location>
</feature>
<reference evidence="3 4" key="1">
    <citation type="submission" date="2018-05" db="EMBL/GenBank/DDBJ databases">
        <title>Genomic Encyclopedia of Type Strains, Phase IV (KMG-IV): sequencing the most valuable type-strain genomes for metagenomic binning, comparative biology and taxonomic classification.</title>
        <authorList>
            <person name="Goeker M."/>
        </authorList>
    </citation>
    <scope>NUCLEOTIDE SEQUENCE [LARGE SCALE GENOMIC DNA]</scope>
    <source>
        <strain evidence="3 4">DSM 23606</strain>
    </source>
</reference>
<evidence type="ECO:0000259" key="2">
    <source>
        <dbReference type="Pfam" id="PF04965"/>
    </source>
</evidence>
<dbReference type="InterPro" id="IPR007048">
    <property type="entry name" value="IraD/Gp25-like"/>
</dbReference>
<dbReference type="Pfam" id="PF04965">
    <property type="entry name" value="GPW_gp25"/>
    <property type="match status" value="1"/>
</dbReference>
<evidence type="ECO:0000256" key="1">
    <source>
        <dbReference type="SAM" id="MobiDB-lite"/>
    </source>
</evidence>
<feature type="domain" description="IraD/Gp25-like" evidence="2">
    <location>
        <begin position="45"/>
        <end position="134"/>
    </location>
</feature>
<dbReference type="RefSeq" id="WP_110016778.1">
    <property type="nucleotide sequence ID" value="NZ_QGTJ01000001.1"/>
</dbReference>
<dbReference type="Gene3D" id="3.10.450.40">
    <property type="match status" value="1"/>
</dbReference>
<dbReference type="SUPFAM" id="SSF160719">
    <property type="entry name" value="gpW/gp25-like"/>
    <property type="match status" value="1"/>
</dbReference>
<evidence type="ECO:0000313" key="4">
    <source>
        <dbReference type="Proteomes" id="UP000246569"/>
    </source>
</evidence>
<sequence length="148" mass="15964">MAATPVAPPRGWPLGGLSDLAGQQADADAPQPPAAADCFRLAWSSGERAIRESLINILLTRPGERLMRPDFGAGIRDWVHRPNDETSRGLLATVIERAVRRHEPRIALDAVEVVAHPDDPALVGITLRYRILASGARDGLALTLAPER</sequence>
<gene>
    <name evidence="3" type="ORF">C7443_101271</name>
</gene>
<protein>
    <recommendedName>
        <fullName evidence="2">IraD/Gp25-like domain-containing protein</fullName>
    </recommendedName>
</protein>
<dbReference type="Proteomes" id="UP000246569">
    <property type="component" value="Unassembled WGS sequence"/>
</dbReference>
<comment type="caution">
    <text evidence="3">The sequence shown here is derived from an EMBL/GenBank/DDBJ whole genome shotgun (WGS) entry which is preliminary data.</text>
</comment>
<name>A0A317N014_9GAMM</name>
<dbReference type="EMBL" id="QGTJ01000001">
    <property type="protein sequence ID" value="PWV65786.1"/>
    <property type="molecule type" value="Genomic_DNA"/>
</dbReference>
<evidence type="ECO:0000313" key="3">
    <source>
        <dbReference type="EMBL" id="PWV65786.1"/>
    </source>
</evidence>